<keyword evidence="3" id="KW-0274">FAD</keyword>
<dbReference type="NCBIfam" id="NF008425">
    <property type="entry name" value="PRK11259.1"/>
    <property type="match status" value="1"/>
</dbReference>
<dbReference type="EC" id="1.5.3.1" evidence="6"/>
<dbReference type="EMBL" id="JACCCV010000001">
    <property type="protein sequence ID" value="NYF51578.1"/>
    <property type="molecule type" value="Genomic_DNA"/>
</dbReference>
<protein>
    <submittedName>
        <fullName evidence="6">Sarcosine oxidase</fullName>
        <ecNumber evidence="6">1.5.3.1</ecNumber>
    </submittedName>
</protein>
<keyword evidence="4 6" id="KW-0560">Oxidoreductase</keyword>
<evidence type="ECO:0000256" key="2">
    <source>
        <dbReference type="ARBA" id="ARBA00022630"/>
    </source>
</evidence>
<reference evidence="6 7" key="1">
    <citation type="submission" date="2020-07" db="EMBL/GenBank/DDBJ databases">
        <title>Genomic Encyclopedia of Type Strains, Phase IV (KMG-V): Genome sequencing to study the core and pangenomes of soil and plant-associated prokaryotes.</title>
        <authorList>
            <person name="Whitman W."/>
        </authorList>
    </citation>
    <scope>NUCLEOTIDE SEQUENCE [LARGE SCALE GENOMIC DNA]</scope>
    <source>
        <strain evidence="6 7">M8UP30</strain>
    </source>
</reference>
<organism evidence="6 7">
    <name type="scientific">Tunturiibacter lichenicola</name>
    <dbReference type="NCBI Taxonomy" id="2051959"/>
    <lineage>
        <taxon>Bacteria</taxon>
        <taxon>Pseudomonadati</taxon>
        <taxon>Acidobacteriota</taxon>
        <taxon>Terriglobia</taxon>
        <taxon>Terriglobales</taxon>
        <taxon>Acidobacteriaceae</taxon>
        <taxon>Tunturiibacter</taxon>
    </lineage>
</organism>
<dbReference type="Proteomes" id="UP000534186">
    <property type="component" value="Unassembled WGS sequence"/>
</dbReference>
<dbReference type="SUPFAM" id="SSF54373">
    <property type="entry name" value="FAD-linked reductases, C-terminal domain"/>
    <property type="match status" value="1"/>
</dbReference>
<sequence length="385" mass="42634">MTLESTFDVIVVGLGAMGSATAYQLSKRGAKVLGLEAFTPAHDKGSSQGESRIIRQAYFEDPAYVPLVLRAYELWDQLQEESNENLLTITGGVAIGPTKGTLVTGCLRSATKYGLGHDLFDAKEMRRRFPQFALTEDEVAFYEEKAGYLKPEECIRQHLRGASRRGADLRFEEPVLSWTASQEGDGISVTTEKQTYHARSLVISVGPWFAELLPDVAMPVVVSRRVLFWLKPLYESSNFDRGVFPIFLWEPEGSPLFYGLPRISENGSPKVGIHSGNETCTPSTIDRRIHPRDASAIRSAIGTRIPALNGEISHTATCMYTMTPDEHFIIDTHPNYPQVSLAAGFSGHGFKFSSVVGEILCDLAMTRETSTDIRIFSGSRFRKRG</sequence>
<proteinExistence type="predicted"/>
<evidence type="ECO:0000313" key="6">
    <source>
        <dbReference type="EMBL" id="NYF51578.1"/>
    </source>
</evidence>
<name>A0A7Y9NMN2_9BACT</name>
<dbReference type="InterPro" id="IPR036188">
    <property type="entry name" value="FAD/NAD-bd_sf"/>
</dbReference>
<dbReference type="PANTHER" id="PTHR10961">
    <property type="entry name" value="PEROXISOMAL SARCOSINE OXIDASE"/>
    <property type="match status" value="1"/>
</dbReference>
<keyword evidence="2" id="KW-0285">Flavoprotein</keyword>
<evidence type="ECO:0000259" key="5">
    <source>
        <dbReference type="Pfam" id="PF01266"/>
    </source>
</evidence>
<evidence type="ECO:0000313" key="7">
    <source>
        <dbReference type="Proteomes" id="UP000534186"/>
    </source>
</evidence>
<evidence type="ECO:0000256" key="3">
    <source>
        <dbReference type="ARBA" id="ARBA00022827"/>
    </source>
</evidence>
<dbReference type="AlphaFoldDB" id="A0A7Y9NMN2"/>
<dbReference type="GO" id="GO:0050660">
    <property type="term" value="F:flavin adenine dinucleotide binding"/>
    <property type="evidence" value="ECO:0007669"/>
    <property type="project" value="InterPro"/>
</dbReference>
<dbReference type="Gene3D" id="3.50.50.60">
    <property type="entry name" value="FAD/NAD(P)-binding domain"/>
    <property type="match status" value="1"/>
</dbReference>
<dbReference type="Gene3D" id="3.30.9.10">
    <property type="entry name" value="D-Amino Acid Oxidase, subunit A, domain 2"/>
    <property type="match status" value="1"/>
</dbReference>
<feature type="domain" description="FAD dependent oxidoreductase" evidence="5">
    <location>
        <begin position="8"/>
        <end position="363"/>
    </location>
</feature>
<dbReference type="SUPFAM" id="SSF51905">
    <property type="entry name" value="FAD/NAD(P)-binding domain"/>
    <property type="match status" value="1"/>
</dbReference>
<dbReference type="PANTHER" id="PTHR10961:SF7">
    <property type="entry name" value="FAD DEPENDENT OXIDOREDUCTASE DOMAIN-CONTAINING PROTEIN"/>
    <property type="match status" value="1"/>
</dbReference>
<dbReference type="GO" id="GO:0008115">
    <property type="term" value="F:sarcosine oxidase activity"/>
    <property type="evidence" value="ECO:0007669"/>
    <property type="project" value="UniProtKB-EC"/>
</dbReference>
<comment type="cofactor">
    <cofactor evidence="1">
        <name>FAD</name>
        <dbReference type="ChEBI" id="CHEBI:57692"/>
    </cofactor>
</comment>
<accession>A0A7Y9NMN2</accession>
<evidence type="ECO:0000256" key="1">
    <source>
        <dbReference type="ARBA" id="ARBA00001974"/>
    </source>
</evidence>
<comment type="caution">
    <text evidence="6">The sequence shown here is derived from an EMBL/GenBank/DDBJ whole genome shotgun (WGS) entry which is preliminary data.</text>
</comment>
<dbReference type="InterPro" id="IPR045170">
    <property type="entry name" value="MTOX"/>
</dbReference>
<dbReference type="Pfam" id="PF01266">
    <property type="entry name" value="DAO"/>
    <property type="match status" value="1"/>
</dbReference>
<dbReference type="InterPro" id="IPR006076">
    <property type="entry name" value="FAD-dep_OxRdtase"/>
</dbReference>
<gene>
    <name evidence="6" type="ORF">HDF12_001943</name>
</gene>
<evidence type="ECO:0000256" key="4">
    <source>
        <dbReference type="ARBA" id="ARBA00023002"/>
    </source>
</evidence>